<reference evidence="1 2" key="1">
    <citation type="submission" date="2021-06" db="EMBL/GenBank/DDBJ databases">
        <title>Whole genome sequences of Flavobacterium sp. KK2020170 and assembly.</title>
        <authorList>
            <person name="Kitahara K."/>
            <person name="Miyoshi S."/>
            <person name="Uesaka K."/>
        </authorList>
    </citation>
    <scope>NUCLEOTIDE SEQUENCE [LARGE SCALE GENOMIC DNA]</scope>
    <source>
        <strain evidence="1 2">KK2020170</strain>
    </source>
</reference>
<evidence type="ECO:0000313" key="2">
    <source>
        <dbReference type="Proteomes" id="UP000825258"/>
    </source>
</evidence>
<dbReference type="Proteomes" id="UP000825258">
    <property type="component" value="Chromosome"/>
</dbReference>
<keyword evidence="2" id="KW-1185">Reference proteome</keyword>
<dbReference type="EMBL" id="AP024749">
    <property type="protein sequence ID" value="BCY29316.1"/>
    <property type="molecule type" value="Genomic_DNA"/>
</dbReference>
<accession>A0ABM7SDP6</accession>
<protein>
    <recommendedName>
        <fullName evidence="3">DUF695 domain-containing protein</fullName>
    </recommendedName>
</protein>
<proteinExistence type="predicted"/>
<gene>
    <name evidence="1" type="ORF">KK2020170_21840</name>
</gene>
<evidence type="ECO:0008006" key="3">
    <source>
        <dbReference type="Google" id="ProtNLM"/>
    </source>
</evidence>
<name>A0ABM7SDP6_9FLAO</name>
<sequence>MGIFDIFKKDRENIDCSLIKNSADLYPQNSFSVVMVQTESGKPATGWVDMAYVDYKYKKCCPFNLQFNIEISDNQAESKEMDFATIEDYFINELKKGCITHPVARVATDFGFIMDMYIDNAEFASQKLTEIYEDPNKLVEFGCGFNKDPKWKEYNRITKLTK</sequence>
<dbReference type="RefSeq" id="WP_221258404.1">
    <property type="nucleotide sequence ID" value="NZ_AP024749.1"/>
</dbReference>
<evidence type="ECO:0000313" key="1">
    <source>
        <dbReference type="EMBL" id="BCY29316.1"/>
    </source>
</evidence>
<organism evidence="1 2">
    <name type="scientific">Flavobacterium okayamense</name>
    <dbReference type="NCBI Taxonomy" id="2830782"/>
    <lineage>
        <taxon>Bacteria</taxon>
        <taxon>Pseudomonadati</taxon>
        <taxon>Bacteroidota</taxon>
        <taxon>Flavobacteriia</taxon>
        <taxon>Flavobacteriales</taxon>
        <taxon>Flavobacteriaceae</taxon>
        <taxon>Flavobacterium</taxon>
    </lineage>
</organism>